<proteinExistence type="predicted"/>
<dbReference type="Proteomes" id="UP001201273">
    <property type="component" value="Unassembled WGS sequence"/>
</dbReference>
<protein>
    <submittedName>
        <fullName evidence="2">Uncharacterized protein</fullName>
    </submittedName>
</protein>
<keyword evidence="3" id="KW-1185">Reference proteome</keyword>
<dbReference type="RefSeq" id="WP_233054995.1">
    <property type="nucleotide sequence ID" value="NZ_JAIMJA010000036.1"/>
</dbReference>
<evidence type="ECO:0000313" key="2">
    <source>
        <dbReference type="EMBL" id="MCE2597241.1"/>
    </source>
</evidence>
<evidence type="ECO:0000256" key="1">
    <source>
        <dbReference type="SAM" id="SignalP"/>
    </source>
</evidence>
<reference evidence="2 3" key="1">
    <citation type="journal article" date="2022" name="Environ. Microbiol. Rep.">
        <title>Eco-phylogenetic analyses reveal divergent evolution of vitamin B12 metabolism in the marine bacterial family 'Psychromonadaceae'.</title>
        <authorList>
            <person name="Jin X."/>
            <person name="Yang Y."/>
            <person name="Cao H."/>
            <person name="Gao B."/>
            <person name="Zhao Z."/>
        </authorList>
    </citation>
    <scope>NUCLEOTIDE SEQUENCE [LARGE SCALE GENOMIC DNA]</scope>
    <source>
        <strain evidence="2 3">MKS20</strain>
    </source>
</reference>
<feature type="chain" id="PRO_5045876985" evidence="1">
    <location>
        <begin position="17"/>
        <end position="90"/>
    </location>
</feature>
<gene>
    <name evidence="2" type="ORF">K6Y31_20925</name>
</gene>
<accession>A0ABS8WDW1</accession>
<sequence>MKILLLAFFFTSCAFAGEYEAKNRWYHIEYKYETNGHVDISTVCDNYKKGTLERKYCRKQAKREFDAKCDRTKGKDKMKWCFAAALNPIR</sequence>
<comment type="caution">
    <text evidence="2">The sequence shown here is derived from an EMBL/GenBank/DDBJ whole genome shotgun (WGS) entry which is preliminary data.</text>
</comment>
<name>A0ABS8WDW1_9GAMM</name>
<evidence type="ECO:0000313" key="3">
    <source>
        <dbReference type="Proteomes" id="UP001201273"/>
    </source>
</evidence>
<feature type="signal peptide" evidence="1">
    <location>
        <begin position="1"/>
        <end position="16"/>
    </location>
</feature>
<keyword evidence="1" id="KW-0732">Signal</keyword>
<dbReference type="EMBL" id="JAIMJA010000036">
    <property type="protein sequence ID" value="MCE2597241.1"/>
    <property type="molecule type" value="Genomic_DNA"/>
</dbReference>
<organism evidence="2 3">
    <name type="scientific">Motilimonas cestriensis</name>
    <dbReference type="NCBI Taxonomy" id="2742685"/>
    <lineage>
        <taxon>Bacteria</taxon>
        <taxon>Pseudomonadati</taxon>
        <taxon>Pseudomonadota</taxon>
        <taxon>Gammaproteobacteria</taxon>
        <taxon>Alteromonadales</taxon>
        <taxon>Alteromonadales genera incertae sedis</taxon>
        <taxon>Motilimonas</taxon>
    </lineage>
</organism>